<evidence type="ECO:0000313" key="2">
    <source>
        <dbReference type="EMBL" id="OCT84950.1"/>
    </source>
</evidence>
<organism evidence="2 3">
    <name type="scientific">Xenopus laevis</name>
    <name type="common">African clawed frog</name>
    <dbReference type="NCBI Taxonomy" id="8355"/>
    <lineage>
        <taxon>Eukaryota</taxon>
        <taxon>Metazoa</taxon>
        <taxon>Chordata</taxon>
        <taxon>Craniata</taxon>
        <taxon>Vertebrata</taxon>
        <taxon>Euteleostomi</taxon>
        <taxon>Amphibia</taxon>
        <taxon>Batrachia</taxon>
        <taxon>Anura</taxon>
        <taxon>Pipoidea</taxon>
        <taxon>Pipidae</taxon>
        <taxon>Xenopodinae</taxon>
        <taxon>Xenopus</taxon>
        <taxon>Xenopus</taxon>
    </lineage>
</organism>
<name>A0A974HNZ6_XENLA</name>
<dbReference type="Proteomes" id="UP000694892">
    <property type="component" value="Chromosome 4L"/>
</dbReference>
<proteinExistence type="predicted"/>
<keyword evidence="1" id="KW-0472">Membrane</keyword>
<keyword evidence="1" id="KW-0812">Transmembrane</keyword>
<evidence type="ECO:0000313" key="3">
    <source>
        <dbReference type="Proteomes" id="UP000694892"/>
    </source>
</evidence>
<reference evidence="3" key="1">
    <citation type="journal article" date="2016" name="Nature">
        <title>Genome evolution in the allotetraploid frog Xenopus laevis.</title>
        <authorList>
            <person name="Session A.M."/>
            <person name="Uno Y."/>
            <person name="Kwon T."/>
            <person name="Chapman J.A."/>
            <person name="Toyoda A."/>
            <person name="Takahashi S."/>
            <person name="Fukui A."/>
            <person name="Hikosaka A."/>
            <person name="Suzuki A."/>
            <person name="Kondo M."/>
            <person name="van Heeringen S.J."/>
            <person name="Quigley I."/>
            <person name="Heinz S."/>
            <person name="Ogino H."/>
            <person name="Ochi H."/>
            <person name="Hellsten U."/>
            <person name="Lyons J.B."/>
            <person name="Simakov O."/>
            <person name="Putnam N."/>
            <person name="Stites J."/>
            <person name="Kuroki Y."/>
            <person name="Tanaka T."/>
            <person name="Michiue T."/>
            <person name="Watanabe M."/>
            <person name="Bogdanovic O."/>
            <person name="Lister R."/>
            <person name="Georgiou G."/>
            <person name="Paranjpe S.S."/>
            <person name="van Kruijsbergen I."/>
            <person name="Shu S."/>
            <person name="Carlson J."/>
            <person name="Kinoshita T."/>
            <person name="Ohta Y."/>
            <person name="Mawaribuchi S."/>
            <person name="Jenkins J."/>
            <person name="Grimwood J."/>
            <person name="Schmutz J."/>
            <person name="Mitros T."/>
            <person name="Mozaffari S.V."/>
            <person name="Suzuki Y."/>
            <person name="Haramoto Y."/>
            <person name="Yamamoto T.S."/>
            <person name="Takagi C."/>
            <person name="Heald R."/>
            <person name="Miller K."/>
            <person name="Haudenschild C."/>
            <person name="Kitzman J."/>
            <person name="Nakayama T."/>
            <person name="Izutsu Y."/>
            <person name="Robert J."/>
            <person name="Fortriede J."/>
            <person name="Burns K."/>
            <person name="Lotay V."/>
            <person name="Karimi K."/>
            <person name="Yasuoka Y."/>
            <person name="Dichmann D.S."/>
            <person name="Flajnik M.F."/>
            <person name="Houston D.W."/>
            <person name="Shendure J."/>
            <person name="DuPasquier L."/>
            <person name="Vize P.D."/>
            <person name="Zorn A.M."/>
            <person name="Ito M."/>
            <person name="Marcotte E.M."/>
            <person name="Wallingford J.B."/>
            <person name="Ito Y."/>
            <person name="Asashima M."/>
            <person name="Ueno N."/>
            <person name="Matsuda Y."/>
            <person name="Veenstra G.J."/>
            <person name="Fujiyama A."/>
            <person name="Harland R.M."/>
            <person name="Taira M."/>
            <person name="Rokhsar D.S."/>
        </authorList>
    </citation>
    <scope>NUCLEOTIDE SEQUENCE [LARGE SCALE GENOMIC DNA]</scope>
    <source>
        <strain evidence="3">J</strain>
    </source>
</reference>
<protein>
    <submittedName>
        <fullName evidence="2">Uncharacterized protein</fullName>
    </submittedName>
</protein>
<keyword evidence="1" id="KW-1133">Transmembrane helix</keyword>
<dbReference type="AlphaFoldDB" id="A0A974HNZ6"/>
<feature type="transmembrane region" description="Helical" evidence="1">
    <location>
        <begin position="42"/>
        <end position="65"/>
    </location>
</feature>
<accession>A0A974HNZ6</accession>
<dbReference type="EMBL" id="CM004472">
    <property type="protein sequence ID" value="OCT84950.1"/>
    <property type="molecule type" value="Genomic_DNA"/>
</dbReference>
<gene>
    <name evidence="2" type="ORF">XELAEV_18023111mg</name>
</gene>
<evidence type="ECO:0000256" key="1">
    <source>
        <dbReference type="SAM" id="Phobius"/>
    </source>
</evidence>
<sequence>MLLPPAGRRRDYCVYKQLCWGEQSELRAANNRANWRSAKGPLISGALCATIRFYFILFFTVSMVLTPVTFPAATSNDTDCDKERAIAAAHKTLEHPLTGTDNSFLLQFPGSLC</sequence>